<comment type="caution">
    <text evidence="1">The sequence shown here is derived from an EMBL/GenBank/DDBJ whole genome shotgun (WGS) entry which is preliminary data.</text>
</comment>
<dbReference type="EMBL" id="QUTI01021079">
    <property type="protein sequence ID" value="RLO08794.1"/>
    <property type="molecule type" value="Genomic_DNA"/>
</dbReference>
<accession>A0A9X8E409</accession>
<gene>
    <name evidence="1" type="ORF">DYB28_002042</name>
</gene>
<reference evidence="1 2" key="1">
    <citation type="journal article" date="2018" name="J. Invertebr. Pathol.">
        <title>New genotyping method for the causative agent of crayfish plague (Aphanomyces astaci) based on whole genome data.</title>
        <authorList>
            <person name="Minardi D."/>
            <person name="Studholme D.J."/>
            <person name="van der Giezen M."/>
            <person name="Pretto T."/>
            <person name="Oidtmann B."/>
        </authorList>
    </citation>
    <scope>NUCLEOTIDE SEQUENCE [LARGE SCALE GENOMIC DNA]</scope>
    <source>
        <strain evidence="1 2">KB13</strain>
    </source>
</reference>
<evidence type="ECO:0000313" key="1">
    <source>
        <dbReference type="EMBL" id="RLO08794.1"/>
    </source>
</evidence>
<dbReference type="AlphaFoldDB" id="A0A9X8E409"/>
<name>A0A9X8E409_APHAT</name>
<proteinExistence type="predicted"/>
<dbReference type="PANTHER" id="PTHR33889">
    <property type="entry name" value="OS04G0681850 PROTEIN"/>
    <property type="match status" value="1"/>
</dbReference>
<sequence length="181" mass="20823">MRVNKRDLTNDDREAILREILLNSSKTSLARLPNGIAQVLAEKYNCHHSTIRRVFALAKEQGVTTGNMKVSVASRKKGRVGRKMAYTNEQVKVKILRVPLAQRTTLRSISELTGISCGSLHRYLKLGIFRSHLNAIRPNLTDANKYSRMKFAFNFVRANMEFDGMMDYVHLDEKWFYITKT</sequence>
<organism evidence="1 2">
    <name type="scientific">Aphanomyces astaci</name>
    <name type="common">Crayfish plague agent</name>
    <dbReference type="NCBI Taxonomy" id="112090"/>
    <lineage>
        <taxon>Eukaryota</taxon>
        <taxon>Sar</taxon>
        <taxon>Stramenopiles</taxon>
        <taxon>Oomycota</taxon>
        <taxon>Saprolegniomycetes</taxon>
        <taxon>Saprolegniales</taxon>
        <taxon>Verrucalvaceae</taxon>
        <taxon>Aphanomyces</taxon>
    </lineage>
</organism>
<feature type="non-terminal residue" evidence="1">
    <location>
        <position position="1"/>
    </location>
</feature>
<dbReference type="PANTHER" id="PTHR33889:SF7">
    <property type="entry name" value="OS04G0681850 PROTEIN"/>
    <property type="match status" value="1"/>
</dbReference>
<dbReference type="Proteomes" id="UP000275652">
    <property type="component" value="Unassembled WGS sequence"/>
</dbReference>
<protein>
    <recommendedName>
        <fullName evidence="3">Transposase Tc1-like domain-containing protein</fullName>
    </recommendedName>
</protein>
<evidence type="ECO:0008006" key="3">
    <source>
        <dbReference type="Google" id="ProtNLM"/>
    </source>
</evidence>
<evidence type="ECO:0000313" key="2">
    <source>
        <dbReference type="Proteomes" id="UP000275652"/>
    </source>
</evidence>